<keyword evidence="2" id="KW-1185">Reference proteome</keyword>
<protein>
    <submittedName>
        <fullName evidence="1">Uncharacterized protein</fullName>
    </submittedName>
</protein>
<evidence type="ECO:0000313" key="2">
    <source>
        <dbReference type="Proteomes" id="UP000428333"/>
    </source>
</evidence>
<dbReference type="EMBL" id="QEFC01003758">
    <property type="protein sequence ID" value="KAE9446415.1"/>
    <property type="molecule type" value="Genomic_DNA"/>
</dbReference>
<comment type="caution">
    <text evidence="1">The sequence shown here is derived from an EMBL/GenBank/DDBJ whole genome shotgun (WGS) entry which is preliminary data.</text>
</comment>
<reference evidence="1 2" key="1">
    <citation type="journal article" date="2019" name="Genome Biol. Evol.">
        <title>The Rhododendron genome and chromosomal organization provide insight into shared whole-genome duplications across the heath family (Ericaceae).</title>
        <authorList>
            <person name="Soza V.L."/>
            <person name="Lindsley D."/>
            <person name="Waalkes A."/>
            <person name="Ramage E."/>
            <person name="Patwardhan R.P."/>
            <person name="Burton J.N."/>
            <person name="Adey A."/>
            <person name="Kumar A."/>
            <person name="Qiu R."/>
            <person name="Shendure J."/>
            <person name="Hall B."/>
        </authorList>
    </citation>
    <scope>NUCLEOTIDE SEQUENCE [LARGE SCALE GENOMIC DNA]</scope>
    <source>
        <strain evidence="1">RSF 1966-606</strain>
    </source>
</reference>
<dbReference type="AlphaFoldDB" id="A0A6A4KKD3"/>
<name>A0A6A4KKD3_9ERIC</name>
<feature type="non-terminal residue" evidence="1">
    <location>
        <position position="1"/>
    </location>
</feature>
<accession>A0A6A4KKD3</accession>
<evidence type="ECO:0000313" key="1">
    <source>
        <dbReference type="EMBL" id="KAE9446415.1"/>
    </source>
</evidence>
<dbReference type="Proteomes" id="UP000428333">
    <property type="component" value="Linkage Group LG13"/>
</dbReference>
<organism evidence="1 2">
    <name type="scientific">Rhododendron williamsianum</name>
    <dbReference type="NCBI Taxonomy" id="262921"/>
    <lineage>
        <taxon>Eukaryota</taxon>
        <taxon>Viridiplantae</taxon>
        <taxon>Streptophyta</taxon>
        <taxon>Embryophyta</taxon>
        <taxon>Tracheophyta</taxon>
        <taxon>Spermatophyta</taxon>
        <taxon>Magnoliopsida</taxon>
        <taxon>eudicotyledons</taxon>
        <taxon>Gunneridae</taxon>
        <taxon>Pentapetalae</taxon>
        <taxon>asterids</taxon>
        <taxon>Ericales</taxon>
        <taxon>Ericaceae</taxon>
        <taxon>Ericoideae</taxon>
        <taxon>Rhodoreae</taxon>
        <taxon>Rhododendron</taxon>
    </lineage>
</organism>
<sequence length="132" mass="14241">MGEVVQMLEGITKIRKPPNPKAAGEGAFDEDVGGGNVSVFPNFVDSTMARSSSSSFQIVQTSSFHLERNLERASSSLLSVSIEVRRAIPKSISRKRDYGNSLSRVVKIVKTCIGETSLDIGHPLQHALIAVT</sequence>
<gene>
    <name evidence="1" type="ORF">C3L33_21679</name>
</gene>
<proteinExistence type="predicted"/>